<dbReference type="InterPro" id="IPR002938">
    <property type="entry name" value="FAD-bd"/>
</dbReference>
<dbReference type="Gene3D" id="3.50.50.60">
    <property type="entry name" value="FAD/NAD(P)-binding domain"/>
    <property type="match status" value="1"/>
</dbReference>
<keyword evidence="2" id="KW-0285">Flavoprotein</keyword>
<comment type="cofactor">
    <cofactor evidence="1">
        <name>FAD</name>
        <dbReference type="ChEBI" id="CHEBI:57692"/>
    </cofactor>
</comment>
<dbReference type="PANTHER" id="PTHR47178:SF3">
    <property type="entry name" value="FAD-BINDING DOMAIN-CONTAINING PROTEIN"/>
    <property type="match status" value="1"/>
</dbReference>
<evidence type="ECO:0000313" key="8">
    <source>
        <dbReference type="Proteomes" id="UP001492380"/>
    </source>
</evidence>
<feature type="domain" description="FAD-binding" evidence="6">
    <location>
        <begin position="7"/>
        <end position="364"/>
    </location>
</feature>
<sequence>MGSISDDVSVMIIGAGSGGRLIAQGLKKAGIKCTVFERDPDLDSRPRDWNFGIYWAQTPLDLCLSEEVQEKIITAGVDKIPRSADATITFYNGKTGDVIKKIPTPHYMRLRRREFARVMGHGIDVQYNKKLVNIDATSGPGVTATFADGTQHTATLLIGAEGAHSPTREYLLGPEKSKLYYSDIVMASAIVKLPVDKIRELQNLHERILTAWHPDGDMLWFCTHDAYSKPDPEDWTFNFIMSWRQTGPLNFNNSSDIMRTLKQRAENFDDKFRSITRAVSEDEPAWANYLPYWPSQPWDGHPAHGKVTLAGDAVHPMTPHRGQGLNNAILDCAQLLQQINALPSLTPSSLADAIKCYEKEVVARGNEVVLSNLQNSLDVHNWDRLMESFIVKYSVQQAVPEEEVEQATRRMKEQVKIAAS</sequence>
<keyword evidence="8" id="KW-1185">Reference proteome</keyword>
<organism evidence="7 8">
    <name type="scientific">Phyllosticta capitalensis</name>
    <dbReference type="NCBI Taxonomy" id="121624"/>
    <lineage>
        <taxon>Eukaryota</taxon>
        <taxon>Fungi</taxon>
        <taxon>Dikarya</taxon>
        <taxon>Ascomycota</taxon>
        <taxon>Pezizomycotina</taxon>
        <taxon>Dothideomycetes</taxon>
        <taxon>Dothideomycetes incertae sedis</taxon>
        <taxon>Botryosphaeriales</taxon>
        <taxon>Phyllostictaceae</taxon>
        <taxon>Phyllosticta</taxon>
    </lineage>
</organism>
<accession>A0ABR1YCW2</accession>
<dbReference type="Pfam" id="PF01494">
    <property type="entry name" value="FAD_binding_3"/>
    <property type="match status" value="1"/>
</dbReference>
<evidence type="ECO:0000259" key="6">
    <source>
        <dbReference type="Pfam" id="PF01494"/>
    </source>
</evidence>
<evidence type="ECO:0000313" key="7">
    <source>
        <dbReference type="EMBL" id="KAK8226003.1"/>
    </source>
</evidence>
<evidence type="ECO:0000256" key="1">
    <source>
        <dbReference type="ARBA" id="ARBA00001974"/>
    </source>
</evidence>
<comment type="caution">
    <text evidence="7">The sequence shown here is derived from an EMBL/GenBank/DDBJ whole genome shotgun (WGS) entry which is preliminary data.</text>
</comment>
<keyword evidence="3" id="KW-0274">FAD</keyword>
<keyword evidence="4" id="KW-0560">Oxidoreductase</keyword>
<dbReference type="Proteomes" id="UP001492380">
    <property type="component" value="Unassembled WGS sequence"/>
</dbReference>
<proteinExistence type="predicted"/>
<protein>
    <recommendedName>
        <fullName evidence="6">FAD-binding domain-containing protein</fullName>
    </recommendedName>
</protein>
<evidence type="ECO:0000256" key="3">
    <source>
        <dbReference type="ARBA" id="ARBA00022827"/>
    </source>
</evidence>
<gene>
    <name evidence="7" type="ORF">HDK90DRAFT_72550</name>
</gene>
<dbReference type="SUPFAM" id="SSF51905">
    <property type="entry name" value="FAD/NAD(P)-binding domain"/>
    <property type="match status" value="1"/>
</dbReference>
<name>A0ABR1YCW2_9PEZI</name>
<dbReference type="EMBL" id="JBBWRZ010000011">
    <property type="protein sequence ID" value="KAK8226003.1"/>
    <property type="molecule type" value="Genomic_DNA"/>
</dbReference>
<dbReference type="PANTHER" id="PTHR47178">
    <property type="entry name" value="MONOOXYGENASE, FAD-BINDING"/>
    <property type="match status" value="1"/>
</dbReference>
<dbReference type="PRINTS" id="PR00420">
    <property type="entry name" value="RNGMNOXGNASE"/>
</dbReference>
<evidence type="ECO:0000256" key="2">
    <source>
        <dbReference type="ARBA" id="ARBA00022630"/>
    </source>
</evidence>
<dbReference type="InterPro" id="IPR036188">
    <property type="entry name" value="FAD/NAD-bd_sf"/>
</dbReference>
<keyword evidence="5" id="KW-0503">Monooxygenase</keyword>
<evidence type="ECO:0000256" key="4">
    <source>
        <dbReference type="ARBA" id="ARBA00023002"/>
    </source>
</evidence>
<evidence type="ECO:0000256" key="5">
    <source>
        <dbReference type="ARBA" id="ARBA00023033"/>
    </source>
</evidence>
<reference evidence="7 8" key="1">
    <citation type="submission" date="2024-04" db="EMBL/GenBank/DDBJ databases">
        <title>Phyllosticta paracitricarpa is synonymous to the EU quarantine fungus P. citricarpa based on phylogenomic analyses.</title>
        <authorList>
            <consortium name="Lawrence Berkeley National Laboratory"/>
            <person name="Van Ingen-Buijs V.A."/>
            <person name="Van Westerhoven A.C."/>
            <person name="Haridas S."/>
            <person name="Skiadas P."/>
            <person name="Martin F."/>
            <person name="Groenewald J.Z."/>
            <person name="Crous P.W."/>
            <person name="Seidl M.F."/>
        </authorList>
    </citation>
    <scope>NUCLEOTIDE SEQUENCE [LARGE SCALE GENOMIC DNA]</scope>
    <source>
        <strain evidence="7 8">CBS 123374</strain>
    </source>
</reference>